<dbReference type="Proteomes" id="UP000249518">
    <property type="component" value="Unassembled WGS sequence"/>
</dbReference>
<dbReference type="AlphaFoldDB" id="A0A328WTL9"/>
<name>A0A328WTL9_9FLAO</name>
<dbReference type="RefSeq" id="WP_112086681.1">
    <property type="nucleotide sequence ID" value="NZ_QLSV01000011.1"/>
</dbReference>
<sequence length="512" mass="54128">MKKIKLLVAGVICILFGQFIGFAQLSNTNTTLGQNAHPINAGSQNTAIGNSALNSNSVGDNNTAIGSQALQKSTSGNHNIAIGRQSMFECISGINNIALGFKSLSYNKTGSNNIAIGLRALSGVGTNNNPPSSDFESFGNNNIAMGSQSLNYLVSGSGNTVLGYQASLNLNSGEYNNTIGFQTLHNINSGNNNNTIGYRALFSLVGGSNNLALGMNSGNNLVSGSGNVFIGSVGLPANTTFSNRVIVASGGFHRIYINEDGYTGIGLGNNISPVNRLEIGGGGVANTAGLRFRMINSASTAILGNGKVLSVNANGDVILVQDQVGTGGGIGNTITAGDNISVNLTGTNYTISSDYENIYTHNGTLTADRTMDMADFNLHFNTSNSPTHGKIYIGDTPSYPTTTGNYKLYVEGGILTEKVKVALRNPDTNWADYVFADDYKLQSLKDVEAYIKENKHLPGIESAQELVENGLDLGEMQAKQMGKIEELTLYVIQQNKEIEELKALVKVLMDKK</sequence>
<dbReference type="EMBL" id="QLSV01000011">
    <property type="protein sequence ID" value="RAR47194.1"/>
    <property type="molecule type" value="Genomic_DNA"/>
</dbReference>
<proteinExistence type="predicted"/>
<feature type="coiled-coil region" evidence="1">
    <location>
        <begin position="484"/>
        <end position="511"/>
    </location>
</feature>
<evidence type="ECO:0000256" key="1">
    <source>
        <dbReference type="SAM" id="Coils"/>
    </source>
</evidence>
<evidence type="ECO:0008006" key="4">
    <source>
        <dbReference type="Google" id="ProtNLM"/>
    </source>
</evidence>
<keyword evidence="1" id="KW-0175">Coiled coil</keyword>
<organism evidence="2 3">
    <name type="scientific">Flavobacterium lacus</name>
    <dbReference type="NCBI Taxonomy" id="1353778"/>
    <lineage>
        <taxon>Bacteria</taxon>
        <taxon>Pseudomonadati</taxon>
        <taxon>Bacteroidota</taxon>
        <taxon>Flavobacteriia</taxon>
        <taxon>Flavobacteriales</taxon>
        <taxon>Flavobacteriaceae</taxon>
        <taxon>Flavobacterium</taxon>
    </lineage>
</organism>
<dbReference type="OrthoDB" id="658938at2"/>
<gene>
    <name evidence="2" type="ORF">B0I10_111104</name>
</gene>
<keyword evidence="3" id="KW-1185">Reference proteome</keyword>
<protein>
    <recommendedName>
        <fullName evidence="4">TMF family protein</fullName>
    </recommendedName>
</protein>
<accession>A0A328WTL9</accession>
<evidence type="ECO:0000313" key="3">
    <source>
        <dbReference type="Proteomes" id="UP000249518"/>
    </source>
</evidence>
<reference evidence="2 3" key="1">
    <citation type="submission" date="2018-06" db="EMBL/GenBank/DDBJ databases">
        <title>Genomic Encyclopedia of Type Strains, Phase III (KMG-III): the genomes of soil and plant-associated and newly described type strains.</title>
        <authorList>
            <person name="Whitman W."/>
        </authorList>
    </citation>
    <scope>NUCLEOTIDE SEQUENCE [LARGE SCALE GENOMIC DNA]</scope>
    <source>
        <strain evidence="2 3">CGMCC 1.12504</strain>
    </source>
</reference>
<evidence type="ECO:0000313" key="2">
    <source>
        <dbReference type="EMBL" id="RAR47194.1"/>
    </source>
</evidence>
<comment type="caution">
    <text evidence="2">The sequence shown here is derived from an EMBL/GenBank/DDBJ whole genome shotgun (WGS) entry which is preliminary data.</text>
</comment>